<feature type="compositionally biased region" description="Low complexity" evidence="1">
    <location>
        <begin position="156"/>
        <end position="175"/>
    </location>
</feature>
<accession>A0ABP9L8N6</accession>
<feature type="compositionally biased region" description="Polar residues" evidence="1">
    <location>
        <begin position="29"/>
        <end position="41"/>
    </location>
</feature>
<dbReference type="Proteomes" id="UP001500124">
    <property type="component" value="Unassembled WGS sequence"/>
</dbReference>
<proteinExistence type="predicted"/>
<feature type="compositionally biased region" description="Basic and acidic residues" evidence="1">
    <location>
        <begin position="69"/>
        <end position="107"/>
    </location>
</feature>
<protein>
    <submittedName>
        <fullName evidence="2">Uncharacterized protein</fullName>
    </submittedName>
</protein>
<sequence length="183" mass="19713">MQKPSVRPGRSPRARPTGAPQSEREQNRLRSGTSGSASTIECGSGRGTCGTDTSPAPSRPRAVEPAVEPEPRTDTERLVERPDSERESRPDTERRDRDDCDEVRELPVRALELPAEPAPSPPPVTPVGGEETMPSPLSRPRSDRTAADPDTTGARPQVSQYSSPPPTSSYAPSQSGRWHVCPA</sequence>
<evidence type="ECO:0000313" key="2">
    <source>
        <dbReference type="EMBL" id="GAA5071669.1"/>
    </source>
</evidence>
<feature type="region of interest" description="Disordered" evidence="1">
    <location>
        <begin position="1"/>
        <end position="183"/>
    </location>
</feature>
<dbReference type="EMBL" id="BAABKC010000094">
    <property type="protein sequence ID" value="GAA5071669.1"/>
    <property type="molecule type" value="Genomic_DNA"/>
</dbReference>
<name>A0ABP9L8N6_9ACTN</name>
<evidence type="ECO:0000256" key="1">
    <source>
        <dbReference type="SAM" id="MobiDB-lite"/>
    </source>
</evidence>
<feature type="compositionally biased region" description="Pro residues" evidence="1">
    <location>
        <begin position="116"/>
        <end position="125"/>
    </location>
</feature>
<keyword evidence="3" id="KW-1185">Reference proteome</keyword>
<organism evidence="2 3">
    <name type="scientific">Streptomyces similanensis</name>
    <dbReference type="NCBI Taxonomy" id="1274988"/>
    <lineage>
        <taxon>Bacteria</taxon>
        <taxon>Bacillati</taxon>
        <taxon>Actinomycetota</taxon>
        <taxon>Actinomycetes</taxon>
        <taxon>Kitasatosporales</taxon>
        <taxon>Streptomycetaceae</taxon>
        <taxon>Streptomyces</taxon>
    </lineage>
</organism>
<reference evidence="3" key="1">
    <citation type="journal article" date="2019" name="Int. J. Syst. Evol. Microbiol.">
        <title>The Global Catalogue of Microorganisms (GCM) 10K type strain sequencing project: providing services to taxonomists for standard genome sequencing and annotation.</title>
        <authorList>
            <consortium name="The Broad Institute Genomics Platform"/>
            <consortium name="The Broad Institute Genome Sequencing Center for Infectious Disease"/>
            <person name="Wu L."/>
            <person name="Ma J."/>
        </authorList>
    </citation>
    <scope>NUCLEOTIDE SEQUENCE [LARGE SCALE GENOMIC DNA]</scope>
    <source>
        <strain evidence="3">JCM 18410</strain>
    </source>
</reference>
<evidence type="ECO:0000313" key="3">
    <source>
        <dbReference type="Proteomes" id="UP001500124"/>
    </source>
</evidence>
<gene>
    <name evidence="2" type="ORF">GCM10023336_57650</name>
</gene>
<comment type="caution">
    <text evidence="2">The sequence shown here is derived from an EMBL/GenBank/DDBJ whole genome shotgun (WGS) entry which is preliminary data.</text>
</comment>